<keyword evidence="5" id="KW-1185">Reference proteome</keyword>
<protein>
    <submittedName>
        <fullName evidence="4">Uncharacterized membrane protein YkoI</fullName>
    </submittedName>
</protein>
<dbReference type="EMBL" id="FXAM01000001">
    <property type="protein sequence ID" value="SMF96619.1"/>
    <property type="molecule type" value="Genomic_DNA"/>
</dbReference>
<keyword evidence="2" id="KW-0732">Signal</keyword>
<feature type="chain" id="PRO_5012441533" evidence="2">
    <location>
        <begin position="23"/>
        <end position="174"/>
    </location>
</feature>
<feature type="signal peptide" evidence="2">
    <location>
        <begin position="1"/>
        <end position="22"/>
    </location>
</feature>
<organism evidence="4 5">
    <name type="scientific">Methylomagnum ishizawai</name>
    <dbReference type="NCBI Taxonomy" id="1760988"/>
    <lineage>
        <taxon>Bacteria</taxon>
        <taxon>Pseudomonadati</taxon>
        <taxon>Pseudomonadota</taxon>
        <taxon>Gammaproteobacteria</taxon>
        <taxon>Methylococcales</taxon>
        <taxon>Methylococcaceae</taxon>
        <taxon>Methylomagnum</taxon>
    </lineage>
</organism>
<dbReference type="InterPro" id="IPR025711">
    <property type="entry name" value="PepSY"/>
</dbReference>
<evidence type="ECO:0000313" key="5">
    <source>
        <dbReference type="Proteomes" id="UP000192923"/>
    </source>
</evidence>
<dbReference type="RefSeq" id="WP_085215485.1">
    <property type="nucleotide sequence ID" value="NZ_FXAM01000001.1"/>
</dbReference>
<name>A0A1Y6D117_9GAMM</name>
<dbReference type="AlphaFoldDB" id="A0A1Y6D117"/>
<dbReference type="Pfam" id="PF03413">
    <property type="entry name" value="PepSY"/>
    <property type="match status" value="2"/>
</dbReference>
<dbReference type="OrthoDB" id="5608565at2"/>
<keyword evidence="1" id="KW-0175">Coiled coil</keyword>
<evidence type="ECO:0000256" key="1">
    <source>
        <dbReference type="SAM" id="Coils"/>
    </source>
</evidence>
<feature type="coiled-coil region" evidence="1">
    <location>
        <begin position="78"/>
        <end position="105"/>
    </location>
</feature>
<gene>
    <name evidence="4" type="ORF">SAMN02949497_4025</name>
</gene>
<dbReference type="Gene3D" id="3.10.450.40">
    <property type="match status" value="2"/>
</dbReference>
<dbReference type="STRING" id="1760988.SAMN02949497_4025"/>
<reference evidence="4 5" key="1">
    <citation type="submission" date="2016-12" db="EMBL/GenBank/DDBJ databases">
        <authorList>
            <person name="Song W.-J."/>
            <person name="Kurnit D.M."/>
        </authorList>
    </citation>
    <scope>NUCLEOTIDE SEQUENCE [LARGE SCALE GENOMIC DNA]</scope>
    <source>
        <strain evidence="4 5">175</strain>
    </source>
</reference>
<proteinExistence type="predicted"/>
<feature type="domain" description="PepSY" evidence="3">
    <location>
        <begin position="105"/>
        <end position="163"/>
    </location>
</feature>
<accession>A0A1Y6D117</accession>
<feature type="domain" description="PepSY" evidence="3">
    <location>
        <begin position="34"/>
        <end position="89"/>
    </location>
</feature>
<dbReference type="Proteomes" id="UP000192923">
    <property type="component" value="Unassembled WGS sequence"/>
</dbReference>
<sequence length="174" mass="19122">MSNPQRILWAFLAFAASAPALAALDLPKTRAGMEACLKAALAQREGEVVKLEFKDERGVPTYEFEILGKDGKSWELECDANEGKITEEEQEVDNAEAALFKAKAKITLEQAKAIALKAHPGEVVEVEYEIEADGSASYEFDIQTDQGEIKLEVDAATGKIVEDNEKELYQIGKE</sequence>
<evidence type="ECO:0000259" key="3">
    <source>
        <dbReference type="Pfam" id="PF03413"/>
    </source>
</evidence>
<evidence type="ECO:0000256" key="2">
    <source>
        <dbReference type="SAM" id="SignalP"/>
    </source>
</evidence>
<evidence type="ECO:0000313" key="4">
    <source>
        <dbReference type="EMBL" id="SMF96619.1"/>
    </source>
</evidence>